<dbReference type="HOGENOM" id="CLU_1127114_0_0_2"/>
<sequence>MAQNLERLIDAGEGKGFEVEHDVDYGAGPIDVVWNINVHPALPNIKCGFVRLEAEEGGSQDTEDNQLSLRKIEEAAVRGLRSGLDKVYLVAENEEMARSVSGKIEWLASHGSLLRLDAVSLGLAPNQIESAVITPSQKRVPEGEKIRKRAMREREAKIEKYSRPKGERRKRESPLKKALREERIDRNNRPRDQKPKRA</sequence>
<dbReference type="OrthoDB" id="145775at2157"/>
<reference evidence="2 3" key="1">
    <citation type="journal article" date="2012" name="Environ. Microbiol.">
        <title>The genome of the ammonia-oxidizing Candidatus Nitrososphaera gargensis: insights into metabolic versatility and environmental adaptations.</title>
        <authorList>
            <person name="Spang A."/>
            <person name="Poehlein A."/>
            <person name="Offre P."/>
            <person name="Zumbragel S."/>
            <person name="Haider S."/>
            <person name="Rychlik N."/>
            <person name="Nowka B."/>
            <person name="Schmeisser C."/>
            <person name="Lebedeva E.V."/>
            <person name="Rattei T."/>
            <person name="Bohm C."/>
            <person name="Schmid M."/>
            <person name="Galushko A."/>
            <person name="Hatzenpichler R."/>
            <person name="Weinmaier T."/>
            <person name="Daniel R."/>
            <person name="Schleper C."/>
            <person name="Spieck E."/>
            <person name="Streit W."/>
            <person name="Wagner M."/>
        </authorList>
    </citation>
    <scope>NUCLEOTIDE SEQUENCE [LARGE SCALE GENOMIC DNA]</scope>
    <source>
        <strain evidence="3">Ga9.2</strain>
    </source>
</reference>
<gene>
    <name evidence="2" type="ordered locus">Ngar_c12200</name>
</gene>
<protein>
    <submittedName>
        <fullName evidence="2">Uncharacterized protein</fullName>
    </submittedName>
</protein>
<dbReference type="EMBL" id="CP002408">
    <property type="protein sequence ID" value="AFU58160.1"/>
    <property type="molecule type" value="Genomic_DNA"/>
</dbReference>
<dbReference type="KEGG" id="nga:Ngar_c12200"/>
<dbReference type="BioCyc" id="CNIT1237085:G1324-1218-MONOMER"/>
<dbReference type="InParanoid" id="K0IEG3"/>
<dbReference type="RefSeq" id="WP_015018697.1">
    <property type="nucleotide sequence ID" value="NC_018719.1"/>
</dbReference>
<dbReference type="STRING" id="1237085.Ngar_c12200"/>
<feature type="region of interest" description="Disordered" evidence="1">
    <location>
        <begin position="135"/>
        <end position="198"/>
    </location>
</feature>
<proteinExistence type="predicted"/>
<name>K0IEG3_NITGG</name>
<dbReference type="AlphaFoldDB" id="K0IEG3"/>
<keyword evidence="3" id="KW-1185">Reference proteome</keyword>
<feature type="compositionally biased region" description="Basic and acidic residues" evidence="1">
    <location>
        <begin position="152"/>
        <end position="198"/>
    </location>
</feature>
<evidence type="ECO:0000256" key="1">
    <source>
        <dbReference type="SAM" id="MobiDB-lite"/>
    </source>
</evidence>
<organism evidence="2 3">
    <name type="scientific">Nitrososphaera gargensis (strain Ga9.2)</name>
    <dbReference type="NCBI Taxonomy" id="1237085"/>
    <lineage>
        <taxon>Archaea</taxon>
        <taxon>Nitrososphaerota</taxon>
        <taxon>Nitrososphaeria</taxon>
        <taxon>Nitrososphaerales</taxon>
        <taxon>Nitrososphaeraceae</taxon>
        <taxon>Nitrososphaera</taxon>
    </lineage>
</organism>
<dbReference type="Proteomes" id="UP000008037">
    <property type="component" value="Chromosome"/>
</dbReference>
<dbReference type="GeneID" id="13797479"/>
<accession>K0IEG3</accession>
<evidence type="ECO:0000313" key="3">
    <source>
        <dbReference type="Proteomes" id="UP000008037"/>
    </source>
</evidence>
<evidence type="ECO:0000313" key="2">
    <source>
        <dbReference type="EMBL" id="AFU58160.1"/>
    </source>
</evidence>